<dbReference type="CDD" id="cd01643">
    <property type="entry name" value="Bacterial_IMPase_like_2"/>
    <property type="match status" value="1"/>
</dbReference>
<dbReference type="EMBL" id="PVWJ01000047">
    <property type="protein sequence ID" value="PSB02848.1"/>
    <property type="molecule type" value="Genomic_DNA"/>
</dbReference>
<evidence type="ECO:0000256" key="1">
    <source>
        <dbReference type="ARBA" id="ARBA00022723"/>
    </source>
</evidence>
<protein>
    <submittedName>
        <fullName evidence="5">Inositol monophosphatase</fullName>
    </submittedName>
</protein>
<dbReference type="GO" id="GO:0007165">
    <property type="term" value="P:signal transduction"/>
    <property type="evidence" value="ECO:0007669"/>
    <property type="project" value="TreeGrafter"/>
</dbReference>
<reference evidence="5 6" key="1">
    <citation type="submission" date="2018-02" db="EMBL/GenBank/DDBJ databases">
        <authorList>
            <person name="Cohen D.B."/>
            <person name="Kent A.D."/>
        </authorList>
    </citation>
    <scope>NUCLEOTIDE SEQUENCE [LARGE SCALE GENOMIC DNA]</scope>
    <source>
        <strain evidence="5 6">CCAP 1448/3</strain>
    </source>
</reference>
<feature type="binding site" evidence="4">
    <location>
        <position position="84"/>
    </location>
    <ligand>
        <name>Mg(2+)</name>
        <dbReference type="ChEBI" id="CHEBI:18420"/>
        <label>1</label>
        <note>catalytic</note>
    </ligand>
</feature>
<dbReference type="SUPFAM" id="SSF56655">
    <property type="entry name" value="Carbohydrate phosphatase"/>
    <property type="match status" value="1"/>
</dbReference>
<dbReference type="OrthoDB" id="9772456at2"/>
<keyword evidence="2" id="KW-0378">Hydrolase</keyword>
<feature type="binding site" evidence="4">
    <location>
        <position position="87"/>
    </location>
    <ligand>
        <name>Mg(2+)</name>
        <dbReference type="ChEBI" id="CHEBI:18420"/>
        <label>1</label>
        <note>catalytic</note>
    </ligand>
</feature>
<dbReference type="PANTHER" id="PTHR20854:SF4">
    <property type="entry name" value="INOSITOL-1-MONOPHOSPHATASE-RELATED"/>
    <property type="match status" value="1"/>
</dbReference>
<reference evidence="5 6" key="2">
    <citation type="submission" date="2018-03" db="EMBL/GenBank/DDBJ databases">
        <title>The ancient ancestry and fast evolution of plastids.</title>
        <authorList>
            <person name="Moore K.R."/>
            <person name="Magnabosco C."/>
            <person name="Momper L."/>
            <person name="Gold D.A."/>
            <person name="Bosak T."/>
            <person name="Fournier G.P."/>
        </authorList>
    </citation>
    <scope>NUCLEOTIDE SEQUENCE [LARGE SCALE GENOMIC DNA]</scope>
    <source>
        <strain evidence="5 6">CCAP 1448/3</strain>
    </source>
</reference>
<name>A0A2T1C3V1_9CYAN</name>
<dbReference type="RefSeq" id="WP_106288732.1">
    <property type="nucleotide sequence ID" value="NZ_CAWNTC010000037.1"/>
</dbReference>
<feature type="binding site" evidence="4">
    <location>
        <position position="68"/>
    </location>
    <ligand>
        <name>Mg(2+)</name>
        <dbReference type="ChEBI" id="CHEBI:18420"/>
        <label>1</label>
        <note>catalytic</note>
    </ligand>
</feature>
<comment type="caution">
    <text evidence="5">The sequence shown here is derived from an EMBL/GenBank/DDBJ whole genome shotgun (WGS) entry which is preliminary data.</text>
</comment>
<dbReference type="AlphaFoldDB" id="A0A2T1C3V1"/>
<feature type="binding site" evidence="4">
    <location>
        <position position="86"/>
    </location>
    <ligand>
        <name>Mg(2+)</name>
        <dbReference type="ChEBI" id="CHEBI:18420"/>
        <label>1</label>
        <note>catalytic</note>
    </ligand>
</feature>
<evidence type="ECO:0000313" key="6">
    <source>
        <dbReference type="Proteomes" id="UP000238762"/>
    </source>
</evidence>
<keyword evidence="3 4" id="KW-0460">Magnesium</keyword>
<organism evidence="5 6">
    <name type="scientific">Merismopedia glauca CCAP 1448/3</name>
    <dbReference type="NCBI Taxonomy" id="1296344"/>
    <lineage>
        <taxon>Bacteria</taxon>
        <taxon>Bacillati</taxon>
        <taxon>Cyanobacteriota</taxon>
        <taxon>Cyanophyceae</taxon>
        <taxon>Synechococcales</taxon>
        <taxon>Merismopediaceae</taxon>
        <taxon>Merismopedia</taxon>
    </lineage>
</organism>
<keyword evidence="1 4" id="KW-0479">Metal-binding</keyword>
<dbReference type="Gene3D" id="3.40.190.80">
    <property type="match status" value="1"/>
</dbReference>
<evidence type="ECO:0000256" key="2">
    <source>
        <dbReference type="ARBA" id="ARBA00022801"/>
    </source>
</evidence>
<dbReference type="GO" id="GO:0008934">
    <property type="term" value="F:inositol monophosphate 1-phosphatase activity"/>
    <property type="evidence" value="ECO:0007669"/>
    <property type="project" value="TreeGrafter"/>
</dbReference>
<dbReference type="GO" id="GO:0046872">
    <property type="term" value="F:metal ion binding"/>
    <property type="evidence" value="ECO:0007669"/>
    <property type="project" value="UniProtKB-KW"/>
</dbReference>
<comment type="cofactor">
    <cofactor evidence="4">
        <name>Mg(2+)</name>
        <dbReference type="ChEBI" id="CHEBI:18420"/>
    </cofactor>
</comment>
<keyword evidence="6" id="KW-1185">Reference proteome</keyword>
<gene>
    <name evidence="5" type="ORF">C7B64_11165</name>
</gene>
<dbReference type="Gene3D" id="3.30.540.10">
    <property type="entry name" value="Fructose-1,6-Bisphosphatase, subunit A, domain 1"/>
    <property type="match status" value="1"/>
</dbReference>
<evidence type="ECO:0000256" key="3">
    <source>
        <dbReference type="ARBA" id="ARBA00022842"/>
    </source>
</evidence>
<proteinExistence type="predicted"/>
<sequence>MDNFWAQVLEFAETTTHRVGEQLLQYFGNVQATRKADGSLVTEADRWSDTEIKAAIAKKFPDHAVLTEESQHIVPGSDWFWAIDPLDGTTNFTRGVPIWGIVLGLFYKGTPVFGYVHFPPLNQSFHGFWDASGELNLTPGAFLNHQPIHSSLENPSQNHFFSLCARSTFILKPGFPCKIRMLGVASYNFLAVASGTALGGVEATPKIWDLAGVYPIIQAAGASWIHLSSEPLFPLKAGEDYGQRSLPTLVVSRPELVPIFEPWVEALRS</sequence>
<evidence type="ECO:0000256" key="4">
    <source>
        <dbReference type="PIRSR" id="PIRSR600760-2"/>
    </source>
</evidence>
<dbReference type="GO" id="GO:0006020">
    <property type="term" value="P:inositol metabolic process"/>
    <property type="evidence" value="ECO:0007669"/>
    <property type="project" value="TreeGrafter"/>
</dbReference>
<dbReference type="PANTHER" id="PTHR20854">
    <property type="entry name" value="INOSITOL MONOPHOSPHATASE"/>
    <property type="match status" value="1"/>
</dbReference>
<dbReference type="PRINTS" id="PR00377">
    <property type="entry name" value="IMPHPHTASES"/>
</dbReference>
<dbReference type="Proteomes" id="UP000238762">
    <property type="component" value="Unassembled WGS sequence"/>
</dbReference>
<dbReference type="InterPro" id="IPR000760">
    <property type="entry name" value="Inositol_monophosphatase-like"/>
</dbReference>
<dbReference type="Pfam" id="PF00459">
    <property type="entry name" value="Inositol_P"/>
    <property type="match status" value="1"/>
</dbReference>
<accession>A0A2T1C3V1</accession>
<dbReference type="PROSITE" id="PS00629">
    <property type="entry name" value="IMP_1"/>
    <property type="match status" value="1"/>
</dbReference>
<feature type="binding site" evidence="4">
    <location>
        <position position="209"/>
    </location>
    <ligand>
        <name>Mg(2+)</name>
        <dbReference type="ChEBI" id="CHEBI:18420"/>
        <label>1</label>
        <note>catalytic</note>
    </ligand>
</feature>
<evidence type="ECO:0000313" key="5">
    <source>
        <dbReference type="EMBL" id="PSB02848.1"/>
    </source>
</evidence>
<dbReference type="InterPro" id="IPR020583">
    <property type="entry name" value="Inositol_monoP_metal-BS"/>
</dbReference>